<protein>
    <submittedName>
        <fullName evidence="2">RimJ/RimL family protein N-acetyltransferase</fullName>
    </submittedName>
</protein>
<dbReference type="PANTHER" id="PTHR43792">
    <property type="entry name" value="GNAT FAMILY, PUTATIVE (AFU_ORTHOLOGUE AFUA_3G00765)-RELATED-RELATED"/>
    <property type="match status" value="1"/>
</dbReference>
<dbReference type="AlphaFoldDB" id="A0A4R7G4W0"/>
<dbReference type="EMBL" id="SOAN01000003">
    <property type="protein sequence ID" value="TDS86323.1"/>
    <property type="molecule type" value="Genomic_DNA"/>
</dbReference>
<keyword evidence="3" id="KW-1185">Reference proteome</keyword>
<reference evidence="2 3" key="1">
    <citation type="submission" date="2019-03" db="EMBL/GenBank/DDBJ databases">
        <title>Genomic Encyclopedia of Type Strains, Phase III (KMG-III): the genomes of soil and plant-associated and newly described type strains.</title>
        <authorList>
            <person name="Whitman W."/>
        </authorList>
    </citation>
    <scope>NUCLEOTIDE SEQUENCE [LARGE SCALE GENOMIC DNA]</scope>
    <source>
        <strain evidence="2 3">DSM 27373</strain>
    </source>
</reference>
<dbReference type="RefSeq" id="WP_133725942.1">
    <property type="nucleotide sequence ID" value="NZ_SOAN01000003.1"/>
</dbReference>
<sequence length="172" mass="19096">MPDLTTDRLLLRDFISADVPGVHAYAADAEVCRYMDWGPNTLEQTRVFIEDTMAAASRSARESFTWAVTAGGEVLGACSVTITSAEHHRGELGYVLARRFWGQGYATEAADAVLGFAHEELGLQRVEATCRPGNIASQRVLRRIGMQQEALLRSHMLIRGRREDSLLFVRVD</sequence>
<dbReference type="PROSITE" id="PS51186">
    <property type="entry name" value="GNAT"/>
    <property type="match status" value="1"/>
</dbReference>
<evidence type="ECO:0000313" key="3">
    <source>
        <dbReference type="Proteomes" id="UP000294506"/>
    </source>
</evidence>
<dbReference type="InterPro" id="IPR016181">
    <property type="entry name" value="Acyl_CoA_acyltransferase"/>
</dbReference>
<feature type="domain" description="N-acetyltransferase" evidence="1">
    <location>
        <begin position="9"/>
        <end position="172"/>
    </location>
</feature>
<gene>
    <name evidence="2" type="ORF">EV640_1039</name>
</gene>
<keyword evidence="2" id="KW-0808">Transferase</keyword>
<accession>A0A4R7G4W0</accession>
<dbReference type="GO" id="GO:0016747">
    <property type="term" value="F:acyltransferase activity, transferring groups other than amino-acyl groups"/>
    <property type="evidence" value="ECO:0007669"/>
    <property type="project" value="InterPro"/>
</dbReference>
<organism evidence="2 3">
    <name type="scientific">Nesterenkonia aurantiaca</name>
    <dbReference type="NCBI Taxonomy" id="1436010"/>
    <lineage>
        <taxon>Bacteria</taxon>
        <taxon>Bacillati</taxon>
        <taxon>Actinomycetota</taxon>
        <taxon>Actinomycetes</taxon>
        <taxon>Micrococcales</taxon>
        <taxon>Micrococcaceae</taxon>
        <taxon>Nesterenkonia</taxon>
    </lineage>
</organism>
<proteinExistence type="predicted"/>
<evidence type="ECO:0000259" key="1">
    <source>
        <dbReference type="PROSITE" id="PS51186"/>
    </source>
</evidence>
<evidence type="ECO:0000313" key="2">
    <source>
        <dbReference type="EMBL" id="TDS86323.1"/>
    </source>
</evidence>
<dbReference type="SUPFAM" id="SSF55729">
    <property type="entry name" value="Acyl-CoA N-acyltransferases (Nat)"/>
    <property type="match status" value="1"/>
</dbReference>
<dbReference type="Proteomes" id="UP000294506">
    <property type="component" value="Unassembled WGS sequence"/>
</dbReference>
<dbReference type="InterPro" id="IPR051531">
    <property type="entry name" value="N-acetyltransferase"/>
</dbReference>
<dbReference type="InterPro" id="IPR000182">
    <property type="entry name" value="GNAT_dom"/>
</dbReference>
<dbReference type="Pfam" id="PF13302">
    <property type="entry name" value="Acetyltransf_3"/>
    <property type="match status" value="1"/>
</dbReference>
<name>A0A4R7G4W0_9MICC</name>
<dbReference type="Gene3D" id="3.40.630.30">
    <property type="match status" value="1"/>
</dbReference>
<comment type="caution">
    <text evidence="2">The sequence shown here is derived from an EMBL/GenBank/DDBJ whole genome shotgun (WGS) entry which is preliminary data.</text>
</comment>